<sequence>MSLRSPKSPQLARRAQTMAVPVQGLAPRERGSRRAGIVEPQAHSKPLTQGAKLQPPTRRWVAERAGPAHTGCSRGQERAQALEATATTAQHRNASSRRKTCIAYRLGTHAQPARGATPAAHGSRHPGHGAQQQAQPAQTWCEAGGASAKPAAASAAGTNMRKVKSALAMAPGANDGARSAD</sequence>
<reference evidence="2 3" key="1">
    <citation type="journal article" date="2015" name="Genome Biol. Evol.">
        <title>Comparative Genomics of a Bacterivorous Green Alga Reveals Evolutionary Causalities and Consequences of Phago-Mixotrophic Mode of Nutrition.</title>
        <authorList>
            <person name="Burns J.A."/>
            <person name="Paasch A."/>
            <person name="Narechania A."/>
            <person name="Kim E."/>
        </authorList>
    </citation>
    <scope>NUCLEOTIDE SEQUENCE [LARGE SCALE GENOMIC DNA]</scope>
    <source>
        <strain evidence="2 3">PLY_AMNH</strain>
    </source>
</reference>
<dbReference type="EMBL" id="LGRX02005860">
    <property type="protein sequence ID" value="KAK3277832.1"/>
    <property type="molecule type" value="Genomic_DNA"/>
</dbReference>
<dbReference type="AlphaFoldDB" id="A0AAE0LAF8"/>
<comment type="caution">
    <text evidence="2">The sequence shown here is derived from an EMBL/GenBank/DDBJ whole genome shotgun (WGS) entry which is preliminary data.</text>
</comment>
<evidence type="ECO:0000256" key="1">
    <source>
        <dbReference type="SAM" id="MobiDB-lite"/>
    </source>
</evidence>
<organism evidence="2 3">
    <name type="scientific">Cymbomonas tetramitiformis</name>
    <dbReference type="NCBI Taxonomy" id="36881"/>
    <lineage>
        <taxon>Eukaryota</taxon>
        <taxon>Viridiplantae</taxon>
        <taxon>Chlorophyta</taxon>
        <taxon>Pyramimonadophyceae</taxon>
        <taxon>Pyramimonadales</taxon>
        <taxon>Pyramimonadaceae</taxon>
        <taxon>Cymbomonas</taxon>
    </lineage>
</organism>
<gene>
    <name evidence="2" type="ORF">CYMTET_14183</name>
</gene>
<dbReference type="Proteomes" id="UP001190700">
    <property type="component" value="Unassembled WGS sequence"/>
</dbReference>
<keyword evidence="3" id="KW-1185">Reference proteome</keyword>
<evidence type="ECO:0000313" key="3">
    <source>
        <dbReference type="Proteomes" id="UP001190700"/>
    </source>
</evidence>
<evidence type="ECO:0000313" key="2">
    <source>
        <dbReference type="EMBL" id="KAK3277832.1"/>
    </source>
</evidence>
<feature type="region of interest" description="Disordered" evidence="1">
    <location>
        <begin position="110"/>
        <end position="160"/>
    </location>
</feature>
<name>A0AAE0LAF8_9CHLO</name>
<feature type="compositionally biased region" description="Low complexity" evidence="1">
    <location>
        <begin position="128"/>
        <end position="157"/>
    </location>
</feature>
<accession>A0AAE0LAF8</accession>
<protein>
    <submittedName>
        <fullName evidence="2">Uncharacterized protein</fullName>
    </submittedName>
</protein>
<feature type="region of interest" description="Disordered" evidence="1">
    <location>
        <begin position="1"/>
        <end position="59"/>
    </location>
</feature>
<proteinExistence type="predicted"/>